<dbReference type="GO" id="GO:0005737">
    <property type="term" value="C:cytoplasm"/>
    <property type="evidence" value="ECO:0007669"/>
    <property type="project" value="TreeGrafter"/>
</dbReference>
<proteinExistence type="inferred from homology"/>
<dbReference type="PROSITE" id="PS51192">
    <property type="entry name" value="HELICASE_ATP_BIND_1"/>
    <property type="match status" value="1"/>
</dbReference>
<evidence type="ECO:0000313" key="9">
    <source>
        <dbReference type="Proteomes" id="UP000528411"/>
    </source>
</evidence>
<evidence type="ECO:0000256" key="5">
    <source>
        <dbReference type="SAM" id="MobiDB-lite"/>
    </source>
</evidence>
<dbReference type="FunFam" id="3.40.50.300:FF:001084">
    <property type="entry name" value="RecQ like helicase 4"/>
    <property type="match status" value="1"/>
</dbReference>
<sequence length="293" mass="31982">FACIDEAHCVSEWSHNFRPCYLRLCQVGSASRGEGTYRGEEGTSGSRFFPLPPSSWQVLRDRLGVRCFLGLTATATLATARDVAQHLGIPAEEGIAVRSAAVPPNLRLSVSVDRDRDQALITLLRGERFGCLDSVIVYCTRREETTRIAALIRTCLQGIPLKEPAGAGEPGRDAAERKKAKAKKSVRPPLKWIADAYHAGLSAAERRRVQNSFMSGRLRVVVATVAFGMGLDKSDVRGVVHYNMPKNFESYVQEIGRAGRDGEPAHCHLFLDPEVRPARGSRGGSPLNFGGLP</sequence>
<dbReference type="GO" id="GO:0000723">
    <property type="term" value="P:telomere maintenance"/>
    <property type="evidence" value="ECO:0007669"/>
    <property type="project" value="TreeGrafter"/>
</dbReference>
<feature type="domain" description="Helicase C-terminal" evidence="7">
    <location>
        <begin position="116"/>
        <end position="293"/>
    </location>
</feature>
<dbReference type="PANTHER" id="PTHR13710">
    <property type="entry name" value="DNA HELICASE RECQ FAMILY MEMBER"/>
    <property type="match status" value="1"/>
</dbReference>
<evidence type="ECO:0000259" key="7">
    <source>
        <dbReference type="PROSITE" id="PS51194"/>
    </source>
</evidence>
<dbReference type="AlphaFoldDB" id="A0A7L2UZ04"/>
<accession>A0A7L2UZ04</accession>
<keyword evidence="2" id="KW-0413">Isomerase</keyword>
<organism evidence="8 9">
    <name type="scientific">Balaeniceps rex</name>
    <name type="common">Shoebill</name>
    <dbReference type="NCBI Taxonomy" id="33584"/>
    <lineage>
        <taxon>Eukaryota</taxon>
        <taxon>Metazoa</taxon>
        <taxon>Chordata</taxon>
        <taxon>Craniata</taxon>
        <taxon>Vertebrata</taxon>
        <taxon>Euteleostomi</taxon>
        <taxon>Archelosauria</taxon>
        <taxon>Archosauria</taxon>
        <taxon>Dinosauria</taxon>
        <taxon>Saurischia</taxon>
        <taxon>Theropoda</taxon>
        <taxon>Coelurosauria</taxon>
        <taxon>Aves</taxon>
        <taxon>Neognathae</taxon>
        <taxon>Neoaves</taxon>
        <taxon>Aequornithes</taxon>
        <taxon>Pelecaniformes</taxon>
        <taxon>Balaenicipitidae</taxon>
        <taxon>Balaeniceps</taxon>
    </lineage>
</organism>
<dbReference type="PROSITE" id="PS51194">
    <property type="entry name" value="HELICASE_CTER"/>
    <property type="match status" value="1"/>
</dbReference>
<evidence type="ECO:0000259" key="6">
    <source>
        <dbReference type="PROSITE" id="PS51192"/>
    </source>
</evidence>
<dbReference type="EC" id="5.6.2.4" evidence="4"/>
<comment type="caution">
    <text evidence="8">The sequence shown here is derived from an EMBL/GenBank/DDBJ whole genome shotgun (WGS) entry which is preliminary data.</text>
</comment>
<feature type="region of interest" description="Disordered" evidence="5">
    <location>
        <begin position="163"/>
        <end position="183"/>
    </location>
</feature>
<dbReference type="InterPro" id="IPR027417">
    <property type="entry name" value="P-loop_NTPase"/>
</dbReference>
<dbReference type="Pfam" id="PF00271">
    <property type="entry name" value="Helicase_C"/>
    <property type="match status" value="1"/>
</dbReference>
<dbReference type="OrthoDB" id="18781at2759"/>
<keyword evidence="8" id="KW-0067">ATP-binding</keyword>
<dbReference type="PANTHER" id="PTHR13710:SF108">
    <property type="entry name" value="ATP-DEPENDENT DNA HELICASE Q4"/>
    <property type="match status" value="1"/>
</dbReference>
<keyword evidence="8" id="KW-0547">Nucleotide-binding</keyword>
<feature type="domain" description="Helicase ATP-binding" evidence="6">
    <location>
        <begin position="1"/>
        <end position="93"/>
    </location>
</feature>
<dbReference type="SMART" id="SM00490">
    <property type="entry name" value="HELICc"/>
    <property type="match status" value="1"/>
</dbReference>
<keyword evidence="8" id="KW-0347">Helicase</keyword>
<dbReference type="GO" id="GO:0000724">
    <property type="term" value="P:double-strand break repair via homologous recombination"/>
    <property type="evidence" value="ECO:0007669"/>
    <property type="project" value="TreeGrafter"/>
</dbReference>
<reference evidence="8 9" key="1">
    <citation type="submission" date="2019-09" db="EMBL/GenBank/DDBJ databases">
        <title>Bird 10,000 Genomes (B10K) Project - Family phase.</title>
        <authorList>
            <person name="Zhang G."/>
        </authorList>
    </citation>
    <scope>NUCLEOTIDE SEQUENCE [LARGE SCALE GENOMIC DNA]</scope>
    <source>
        <strain evidence="8">B10K-DU-012-56</strain>
    </source>
</reference>
<protein>
    <recommendedName>
        <fullName evidence="4">DNA 3'-5' helicase</fullName>
        <ecNumber evidence="4">5.6.2.4</ecNumber>
    </recommendedName>
</protein>
<dbReference type="Proteomes" id="UP000528411">
    <property type="component" value="Unassembled WGS sequence"/>
</dbReference>
<dbReference type="Gene3D" id="3.40.50.300">
    <property type="entry name" value="P-loop containing nucleotide triphosphate hydrolases"/>
    <property type="match status" value="2"/>
</dbReference>
<evidence type="ECO:0000256" key="2">
    <source>
        <dbReference type="ARBA" id="ARBA00023235"/>
    </source>
</evidence>
<evidence type="ECO:0000256" key="4">
    <source>
        <dbReference type="ARBA" id="ARBA00034808"/>
    </source>
</evidence>
<keyword evidence="8" id="KW-0378">Hydrolase</keyword>
<evidence type="ECO:0000256" key="1">
    <source>
        <dbReference type="ARBA" id="ARBA00005446"/>
    </source>
</evidence>
<dbReference type="GO" id="GO:0009378">
    <property type="term" value="F:four-way junction helicase activity"/>
    <property type="evidence" value="ECO:0007669"/>
    <property type="project" value="TreeGrafter"/>
</dbReference>
<feature type="non-terminal residue" evidence="8">
    <location>
        <position position="293"/>
    </location>
</feature>
<dbReference type="InterPro" id="IPR014001">
    <property type="entry name" value="Helicase_ATP-bd"/>
</dbReference>
<dbReference type="GO" id="GO:0043138">
    <property type="term" value="F:3'-5' DNA helicase activity"/>
    <property type="evidence" value="ECO:0007669"/>
    <property type="project" value="UniProtKB-EC"/>
</dbReference>
<dbReference type="SUPFAM" id="SSF52540">
    <property type="entry name" value="P-loop containing nucleoside triphosphate hydrolases"/>
    <property type="match status" value="1"/>
</dbReference>
<keyword evidence="9" id="KW-1185">Reference proteome</keyword>
<dbReference type="GO" id="GO:0005634">
    <property type="term" value="C:nucleus"/>
    <property type="evidence" value="ECO:0007669"/>
    <property type="project" value="TreeGrafter"/>
</dbReference>
<dbReference type="InterPro" id="IPR001650">
    <property type="entry name" value="Helicase_C-like"/>
</dbReference>
<evidence type="ECO:0000256" key="3">
    <source>
        <dbReference type="ARBA" id="ARBA00034617"/>
    </source>
</evidence>
<gene>
    <name evidence="8" type="primary">Recql4</name>
    <name evidence="8" type="ORF">BALREX_R11167</name>
</gene>
<comment type="catalytic activity">
    <reaction evidence="3">
        <text>Couples ATP hydrolysis with the unwinding of duplex DNA by translocating in the 3'-5' direction.</text>
        <dbReference type="EC" id="5.6.2.4"/>
    </reaction>
</comment>
<dbReference type="GO" id="GO:0005694">
    <property type="term" value="C:chromosome"/>
    <property type="evidence" value="ECO:0007669"/>
    <property type="project" value="TreeGrafter"/>
</dbReference>
<feature type="non-terminal residue" evidence="8">
    <location>
        <position position="1"/>
    </location>
</feature>
<evidence type="ECO:0000313" key="8">
    <source>
        <dbReference type="EMBL" id="NXS51136.1"/>
    </source>
</evidence>
<dbReference type="EMBL" id="VYZW01121569">
    <property type="protein sequence ID" value="NXS51136.1"/>
    <property type="molecule type" value="Genomic_DNA"/>
</dbReference>
<name>A0A7L2UZ04_BALRX</name>
<comment type="similarity">
    <text evidence="1">Belongs to the helicase family. RecQ subfamily.</text>
</comment>